<protein>
    <recommendedName>
        <fullName evidence="4">MHC class I antigen</fullName>
    </recommendedName>
</protein>
<feature type="region of interest" description="Disordered" evidence="1">
    <location>
        <begin position="43"/>
        <end position="63"/>
    </location>
</feature>
<accession>A0ABS8SZT7</accession>
<evidence type="ECO:0000256" key="1">
    <source>
        <dbReference type="SAM" id="MobiDB-lite"/>
    </source>
</evidence>
<dbReference type="EMBL" id="JACEIK010000917">
    <property type="protein sequence ID" value="MCD7463817.1"/>
    <property type="molecule type" value="Genomic_DNA"/>
</dbReference>
<reference evidence="2 3" key="1">
    <citation type="journal article" date="2021" name="BMC Genomics">
        <title>Datura genome reveals duplications of psychoactive alkaloid biosynthetic genes and high mutation rate following tissue culture.</title>
        <authorList>
            <person name="Rajewski A."/>
            <person name="Carter-House D."/>
            <person name="Stajich J."/>
            <person name="Litt A."/>
        </authorList>
    </citation>
    <scope>NUCLEOTIDE SEQUENCE [LARGE SCALE GENOMIC DNA]</scope>
    <source>
        <strain evidence="2">AR-01</strain>
    </source>
</reference>
<keyword evidence="3" id="KW-1185">Reference proteome</keyword>
<dbReference type="Proteomes" id="UP000823775">
    <property type="component" value="Unassembled WGS sequence"/>
</dbReference>
<organism evidence="2 3">
    <name type="scientific">Datura stramonium</name>
    <name type="common">Jimsonweed</name>
    <name type="synonym">Common thornapple</name>
    <dbReference type="NCBI Taxonomy" id="4076"/>
    <lineage>
        <taxon>Eukaryota</taxon>
        <taxon>Viridiplantae</taxon>
        <taxon>Streptophyta</taxon>
        <taxon>Embryophyta</taxon>
        <taxon>Tracheophyta</taxon>
        <taxon>Spermatophyta</taxon>
        <taxon>Magnoliopsida</taxon>
        <taxon>eudicotyledons</taxon>
        <taxon>Gunneridae</taxon>
        <taxon>Pentapetalae</taxon>
        <taxon>asterids</taxon>
        <taxon>lamiids</taxon>
        <taxon>Solanales</taxon>
        <taxon>Solanaceae</taxon>
        <taxon>Solanoideae</taxon>
        <taxon>Datureae</taxon>
        <taxon>Datura</taxon>
    </lineage>
</organism>
<gene>
    <name evidence="2" type="ORF">HAX54_051466</name>
</gene>
<feature type="non-terminal residue" evidence="2">
    <location>
        <position position="1"/>
    </location>
</feature>
<proteinExistence type="predicted"/>
<evidence type="ECO:0008006" key="4">
    <source>
        <dbReference type="Google" id="ProtNLM"/>
    </source>
</evidence>
<sequence>WYQSRCRAGGGANLSEDAESLRGVTRDGDTEHLWYQSRCRAGGGANLSEDAESLRGITRDGDT</sequence>
<evidence type="ECO:0000313" key="3">
    <source>
        <dbReference type="Proteomes" id="UP000823775"/>
    </source>
</evidence>
<comment type="caution">
    <text evidence="2">The sequence shown here is derived from an EMBL/GenBank/DDBJ whole genome shotgun (WGS) entry which is preliminary data.</text>
</comment>
<name>A0ABS8SZT7_DATST</name>
<evidence type="ECO:0000313" key="2">
    <source>
        <dbReference type="EMBL" id="MCD7463817.1"/>
    </source>
</evidence>